<dbReference type="SMART" id="SM00182">
    <property type="entry name" value="CULLIN"/>
    <property type="match status" value="1"/>
</dbReference>
<dbReference type="Pfam" id="PF26557">
    <property type="entry name" value="Cullin_AB"/>
    <property type="match status" value="1"/>
</dbReference>
<dbReference type="InterPro" id="IPR016159">
    <property type="entry name" value="Cullin_repeat-like_dom_sf"/>
</dbReference>
<dbReference type="InterPro" id="IPR036388">
    <property type="entry name" value="WH-like_DNA-bd_sf"/>
</dbReference>
<evidence type="ECO:0000256" key="1">
    <source>
        <dbReference type="ARBA" id="ARBA00006019"/>
    </source>
</evidence>
<gene>
    <name evidence="6" type="ORF">SCAR479_03915</name>
</gene>
<evidence type="ECO:0000313" key="7">
    <source>
        <dbReference type="Proteomes" id="UP001465668"/>
    </source>
</evidence>
<dbReference type="InterPro" id="IPR045093">
    <property type="entry name" value="Cullin"/>
</dbReference>
<evidence type="ECO:0000256" key="2">
    <source>
        <dbReference type="PROSITE-ProRule" id="PRU00330"/>
    </source>
</evidence>
<dbReference type="Gene3D" id="1.20.1310.10">
    <property type="entry name" value="Cullin Repeats"/>
    <property type="match status" value="4"/>
</dbReference>
<evidence type="ECO:0000256" key="3">
    <source>
        <dbReference type="RuleBase" id="RU003829"/>
    </source>
</evidence>
<dbReference type="Gene3D" id="3.30.230.130">
    <property type="entry name" value="Cullin, Chain C, Domain 2"/>
    <property type="match status" value="1"/>
</dbReference>
<dbReference type="SUPFAM" id="SSF46785">
    <property type="entry name" value="Winged helix' DNA-binding domain"/>
    <property type="match status" value="1"/>
</dbReference>
<dbReference type="InterPro" id="IPR036390">
    <property type="entry name" value="WH_DNA-bd_sf"/>
</dbReference>
<reference evidence="6 7" key="1">
    <citation type="submission" date="2024-02" db="EMBL/GenBank/DDBJ databases">
        <title>First draft genome assembly of two strains of Seiridium cardinale.</title>
        <authorList>
            <person name="Emiliani G."/>
            <person name="Scali E."/>
        </authorList>
    </citation>
    <scope>NUCLEOTIDE SEQUENCE [LARGE SCALE GENOMIC DNA]</scope>
    <source>
        <strain evidence="6 7">BM-138-000479</strain>
    </source>
</reference>
<dbReference type="InterPro" id="IPR001373">
    <property type="entry name" value="Cullin_N"/>
</dbReference>
<dbReference type="SUPFAM" id="SSF74788">
    <property type="entry name" value="Cullin repeat-like"/>
    <property type="match status" value="1"/>
</dbReference>
<dbReference type="PANTHER" id="PTHR11932">
    <property type="entry name" value="CULLIN"/>
    <property type="match status" value="1"/>
</dbReference>
<dbReference type="InterPro" id="IPR019559">
    <property type="entry name" value="Cullin_neddylation_domain"/>
</dbReference>
<accession>A0ABR2XZ14</accession>
<dbReference type="PROSITE" id="PS50069">
    <property type="entry name" value="CULLIN_2"/>
    <property type="match status" value="1"/>
</dbReference>
<dbReference type="InterPro" id="IPR059120">
    <property type="entry name" value="Cullin-like_AB"/>
</dbReference>
<dbReference type="SMART" id="SM00884">
    <property type="entry name" value="Cullin_Nedd8"/>
    <property type="match status" value="1"/>
</dbReference>
<sequence length="934" mass="105040">MCLALSANPADLQRPDSASDLSAIGPARLQLQLASSKDRAPAPQSLNGSKLTAKCLTVADRQYHCFAWHLLRSMPPSTPGSPRIGSASAIGAQSKNTKPTAGFLPSKRRPSESRPIGQDLKRAKIVSAPNQSTAQRMSKVQGKRPQNAAFIDLTKPSGTTAFQPGKGAKKLVIKNFQSVSRTNELEQFYQKIWEDLEAALKSIFAKQQPRKPLDTLYKGVESLCQYHRKNNSEKKLYEFLRQRCEDYLNGEMAKSIKTGAGASNVEVLRSVHKHWVIWGQQLVSIRSIFSFLDRSFLLNSKDLPMINDMGILLFRRMVFVTSKMGPTVLAGITDLIAHDRRGDPGFDASLLRDSISMLHILNIYGKSFEPRFLETSREYFEEFAEIRSASSLKSYISGCKRLLAAEDYRCNAYNFDSLSKRQLMDSAHAILIEGYSEKLLDSGNVSKLLDENAVDSMQALYELLRLSAIQKKLRAPWEEYIRNAGAIIVNDTQRGDEMVVRLLEFRRALDIMVRDAFNKDEEFTYGLREAFGSFINDKKILSAWKTGTSKVGEMIAKYIDMLLRGGLKTIPQSLLSDNKDRVAAEQSGLASTGDEDAELDRQLDHALELFRFIEGKDVFEAFYKQDLARRLLMNRSASADAERSMLTKLKSECGSSFTHNLEQMFKDKELARDEIGAYKSYLENTGRNKAPVDLNVDIMSAAAWPTYPDVHLNLPSEVAAQVEQFEKFYTGKHTGRRLSWKHALAHCTVKAKFNKGSKELLVSAFQAVVLELFNQIEGKAQDFLTYSQISDASGLVGKDLNRTLQSLACGKARVLTKHPKGKDVQTTDTFTVNKAFTDPKYRVKINQIQLKETKEENEATHHKVAVDRQFETQAAIVRIMKSRKTMTHANLVAEVINQTKSRGAVDTTEIKKNIEKLIEKDYLERDGNSYEYLA</sequence>
<dbReference type="EMBL" id="JARVKM010000012">
    <property type="protein sequence ID" value="KAK9779048.1"/>
    <property type="molecule type" value="Genomic_DNA"/>
</dbReference>
<evidence type="ECO:0000259" key="5">
    <source>
        <dbReference type="PROSITE" id="PS50069"/>
    </source>
</evidence>
<evidence type="ECO:0000256" key="4">
    <source>
        <dbReference type="SAM" id="MobiDB-lite"/>
    </source>
</evidence>
<dbReference type="Gene3D" id="1.10.10.10">
    <property type="entry name" value="Winged helix-like DNA-binding domain superfamily/Winged helix DNA-binding domain"/>
    <property type="match status" value="1"/>
</dbReference>
<dbReference type="Proteomes" id="UP001465668">
    <property type="component" value="Unassembled WGS sequence"/>
</dbReference>
<protein>
    <submittedName>
        <fullName evidence="6">Cullin family profile domain-containing protein</fullName>
    </submittedName>
</protein>
<feature type="region of interest" description="Disordered" evidence="4">
    <location>
        <begin position="76"/>
        <end position="118"/>
    </location>
</feature>
<comment type="caution">
    <text evidence="6">The sequence shown here is derived from an EMBL/GenBank/DDBJ whole genome shotgun (WGS) entry which is preliminary data.</text>
</comment>
<organism evidence="6 7">
    <name type="scientific">Seiridium cardinale</name>
    <dbReference type="NCBI Taxonomy" id="138064"/>
    <lineage>
        <taxon>Eukaryota</taxon>
        <taxon>Fungi</taxon>
        <taxon>Dikarya</taxon>
        <taxon>Ascomycota</taxon>
        <taxon>Pezizomycotina</taxon>
        <taxon>Sordariomycetes</taxon>
        <taxon>Xylariomycetidae</taxon>
        <taxon>Amphisphaeriales</taxon>
        <taxon>Sporocadaceae</taxon>
        <taxon>Seiridium</taxon>
    </lineage>
</organism>
<feature type="domain" description="Cullin family profile" evidence="5">
    <location>
        <begin position="550"/>
        <end position="808"/>
    </location>
</feature>
<comment type="similarity">
    <text evidence="1 2 3">Belongs to the cullin family.</text>
</comment>
<dbReference type="SUPFAM" id="SSF75632">
    <property type="entry name" value="Cullin homology domain"/>
    <property type="match status" value="1"/>
</dbReference>
<dbReference type="InterPro" id="IPR016158">
    <property type="entry name" value="Cullin_homology"/>
</dbReference>
<dbReference type="Pfam" id="PF10557">
    <property type="entry name" value="Cullin_Nedd8"/>
    <property type="match status" value="1"/>
</dbReference>
<evidence type="ECO:0000313" key="6">
    <source>
        <dbReference type="EMBL" id="KAK9779048.1"/>
    </source>
</evidence>
<proteinExistence type="inferred from homology"/>
<keyword evidence="7" id="KW-1185">Reference proteome</keyword>
<name>A0ABR2XZ14_9PEZI</name>
<dbReference type="Pfam" id="PF00888">
    <property type="entry name" value="Cullin"/>
    <property type="match status" value="1"/>
</dbReference>
<dbReference type="InterPro" id="IPR036317">
    <property type="entry name" value="Cullin_homology_sf"/>
</dbReference>